<dbReference type="AlphaFoldDB" id="A0A2K3JXY1"/>
<name>A0A2K3JXY1_TRIPR</name>
<reference evidence="1 2" key="2">
    <citation type="journal article" date="2017" name="Front. Plant Sci.">
        <title>Gene Classification and Mining of Molecular Markers Useful in Red Clover (Trifolium pratense) Breeding.</title>
        <authorList>
            <person name="Istvanek J."/>
            <person name="Dluhosova J."/>
            <person name="Dluhos P."/>
            <person name="Patkova L."/>
            <person name="Nedelnik J."/>
            <person name="Repkova J."/>
        </authorList>
    </citation>
    <scope>NUCLEOTIDE SEQUENCE [LARGE SCALE GENOMIC DNA]</scope>
    <source>
        <strain evidence="2">cv. Tatra</strain>
        <tissue evidence="1">Young leaves</tissue>
    </source>
</reference>
<accession>A0A2K3JXY1</accession>
<reference evidence="1 2" key="1">
    <citation type="journal article" date="2014" name="Am. J. Bot.">
        <title>Genome assembly and annotation for red clover (Trifolium pratense; Fabaceae).</title>
        <authorList>
            <person name="Istvanek J."/>
            <person name="Jaros M."/>
            <person name="Krenek A."/>
            <person name="Repkova J."/>
        </authorList>
    </citation>
    <scope>NUCLEOTIDE SEQUENCE [LARGE SCALE GENOMIC DNA]</scope>
    <source>
        <strain evidence="2">cv. Tatra</strain>
        <tissue evidence="1">Young leaves</tissue>
    </source>
</reference>
<protein>
    <submittedName>
        <fullName evidence="1">Uncharacterized protein</fullName>
    </submittedName>
</protein>
<organism evidence="1 2">
    <name type="scientific">Trifolium pratense</name>
    <name type="common">Red clover</name>
    <dbReference type="NCBI Taxonomy" id="57577"/>
    <lineage>
        <taxon>Eukaryota</taxon>
        <taxon>Viridiplantae</taxon>
        <taxon>Streptophyta</taxon>
        <taxon>Embryophyta</taxon>
        <taxon>Tracheophyta</taxon>
        <taxon>Spermatophyta</taxon>
        <taxon>Magnoliopsida</taxon>
        <taxon>eudicotyledons</taxon>
        <taxon>Gunneridae</taxon>
        <taxon>Pentapetalae</taxon>
        <taxon>rosids</taxon>
        <taxon>fabids</taxon>
        <taxon>Fabales</taxon>
        <taxon>Fabaceae</taxon>
        <taxon>Papilionoideae</taxon>
        <taxon>50 kb inversion clade</taxon>
        <taxon>NPAAA clade</taxon>
        <taxon>Hologalegina</taxon>
        <taxon>IRL clade</taxon>
        <taxon>Trifolieae</taxon>
        <taxon>Trifolium</taxon>
    </lineage>
</organism>
<evidence type="ECO:0000313" key="1">
    <source>
        <dbReference type="EMBL" id="PNX58850.1"/>
    </source>
</evidence>
<feature type="non-terminal residue" evidence="1">
    <location>
        <position position="1"/>
    </location>
</feature>
<dbReference type="Proteomes" id="UP000236291">
    <property type="component" value="Unassembled WGS sequence"/>
</dbReference>
<gene>
    <name evidence="1" type="ORF">L195_g059393</name>
</gene>
<dbReference type="EMBL" id="ASHM01129430">
    <property type="protein sequence ID" value="PNX58850.1"/>
    <property type="molecule type" value="Genomic_DNA"/>
</dbReference>
<comment type="caution">
    <text evidence="1">The sequence shown here is derived from an EMBL/GenBank/DDBJ whole genome shotgun (WGS) entry which is preliminary data.</text>
</comment>
<proteinExistence type="predicted"/>
<sequence>GQLKGLKKFTKNVEKVRKPYGVLLSRRKPP</sequence>
<evidence type="ECO:0000313" key="2">
    <source>
        <dbReference type="Proteomes" id="UP000236291"/>
    </source>
</evidence>